<dbReference type="AlphaFoldDB" id="A0A2I2F2F9"/>
<dbReference type="InterPro" id="IPR002110">
    <property type="entry name" value="Ankyrin_rpt"/>
</dbReference>
<keyword evidence="2 3" id="KW-0040">ANK repeat</keyword>
<evidence type="ECO:0000256" key="2">
    <source>
        <dbReference type="ARBA" id="ARBA00023043"/>
    </source>
</evidence>
<name>A0A2I2F2F9_ASPCN</name>
<dbReference type="PRINTS" id="PR01415">
    <property type="entry name" value="ANKYRIN"/>
</dbReference>
<feature type="repeat" description="ANK" evidence="3">
    <location>
        <begin position="158"/>
        <end position="190"/>
    </location>
</feature>
<dbReference type="Pfam" id="PF00023">
    <property type="entry name" value="Ank"/>
    <property type="match status" value="1"/>
</dbReference>
<feature type="repeat" description="ANK" evidence="3">
    <location>
        <begin position="127"/>
        <end position="159"/>
    </location>
</feature>
<dbReference type="PANTHER" id="PTHR24198">
    <property type="entry name" value="ANKYRIN REPEAT AND PROTEIN KINASE DOMAIN-CONTAINING PROTEIN"/>
    <property type="match status" value="1"/>
</dbReference>
<proteinExistence type="predicted"/>
<keyword evidence="1" id="KW-0677">Repeat</keyword>
<feature type="repeat" description="ANK" evidence="3">
    <location>
        <begin position="58"/>
        <end position="90"/>
    </location>
</feature>
<dbReference type="Proteomes" id="UP000234585">
    <property type="component" value="Unassembled WGS sequence"/>
</dbReference>
<dbReference type="STRING" id="41067.A0A2I2F2F9"/>
<dbReference type="PROSITE" id="PS50297">
    <property type="entry name" value="ANK_REP_REGION"/>
    <property type="match status" value="3"/>
</dbReference>
<dbReference type="SUPFAM" id="SSF48403">
    <property type="entry name" value="Ankyrin repeat"/>
    <property type="match status" value="1"/>
</dbReference>
<dbReference type="GeneID" id="36521124"/>
<dbReference type="RefSeq" id="XP_024668821.1">
    <property type="nucleotide sequence ID" value="XM_024813964.1"/>
</dbReference>
<dbReference type="OrthoDB" id="341259at2759"/>
<organism evidence="4 5">
    <name type="scientific">Aspergillus candidus</name>
    <dbReference type="NCBI Taxonomy" id="41067"/>
    <lineage>
        <taxon>Eukaryota</taxon>
        <taxon>Fungi</taxon>
        <taxon>Dikarya</taxon>
        <taxon>Ascomycota</taxon>
        <taxon>Pezizomycotina</taxon>
        <taxon>Eurotiomycetes</taxon>
        <taxon>Eurotiomycetidae</taxon>
        <taxon>Eurotiales</taxon>
        <taxon>Aspergillaceae</taxon>
        <taxon>Aspergillus</taxon>
        <taxon>Aspergillus subgen. Circumdati</taxon>
    </lineage>
</organism>
<dbReference type="Gene3D" id="1.25.40.20">
    <property type="entry name" value="Ankyrin repeat-containing domain"/>
    <property type="match status" value="2"/>
</dbReference>
<evidence type="ECO:0000313" key="4">
    <source>
        <dbReference type="EMBL" id="PLB34809.1"/>
    </source>
</evidence>
<gene>
    <name evidence="4" type="ORF">BDW47DRAFT_111476</name>
</gene>
<evidence type="ECO:0000256" key="1">
    <source>
        <dbReference type="ARBA" id="ARBA00022737"/>
    </source>
</evidence>
<evidence type="ECO:0000256" key="3">
    <source>
        <dbReference type="PROSITE-ProRule" id="PRU00023"/>
    </source>
</evidence>
<keyword evidence="5" id="KW-1185">Reference proteome</keyword>
<dbReference type="Pfam" id="PF12796">
    <property type="entry name" value="Ank_2"/>
    <property type="match status" value="2"/>
</dbReference>
<evidence type="ECO:0000313" key="5">
    <source>
        <dbReference type="Proteomes" id="UP000234585"/>
    </source>
</evidence>
<accession>A0A2I2F2F9</accession>
<dbReference type="EMBL" id="KZ559172">
    <property type="protein sequence ID" value="PLB34809.1"/>
    <property type="molecule type" value="Genomic_DNA"/>
</dbReference>
<dbReference type="PROSITE" id="PS50088">
    <property type="entry name" value="ANK_REPEAT"/>
    <property type="match status" value="4"/>
</dbReference>
<protein>
    <submittedName>
        <fullName evidence="4">Ankyrin repeat-containing domain protein</fullName>
    </submittedName>
</protein>
<dbReference type="SMART" id="SM00248">
    <property type="entry name" value="ANK"/>
    <property type="match status" value="8"/>
</dbReference>
<dbReference type="InterPro" id="IPR036770">
    <property type="entry name" value="Ankyrin_rpt-contain_sf"/>
</dbReference>
<sequence length="371" mass="40997">MDSHPGYPRHPIFKLPLELHLMIFDYIDLYTKASQLENGPFPRTWIVRAKDLENHNGDGKTLLHIAAKRNYMKAAQFLLSAGISPSSKPPRADLSYRTPIAMAAKHGHVAMVQMLLDNGASSNDRDSKRYPLHYAILDGHIHVVQLLLDHGAKQIRADYGTPVFLAAICGHAEIVDILAAHGADLTPANMVNDPLNVAISRCYVDTVRALLKAGASVINVTMGEFGPIHPPAIVVAAGGPNLRHAWDLASDDETHHKPLGWKWYPGEKESYAEIVHLLLQHGADPSAEFFSVPALYLATLVENELAVKLLLDAGARMDPMKWSGMTPAELARAGDNPRMTEMILEAERRHFYHRPWSSCSFSFGSPSNRPH</sequence>
<feature type="repeat" description="ANK" evidence="3">
    <location>
        <begin position="95"/>
        <end position="127"/>
    </location>
</feature>
<dbReference type="PANTHER" id="PTHR24198:SF165">
    <property type="entry name" value="ANKYRIN REPEAT-CONTAINING PROTEIN-RELATED"/>
    <property type="match status" value="1"/>
</dbReference>
<reference evidence="4 5" key="1">
    <citation type="submission" date="2017-12" db="EMBL/GenBank/DDBJ databases">
        <authorList>
            <consortium name="DOE Joint Genome Institute"/>
            <person name="Haridas S."/>
            <person name="Kjaerbolling I."/>
            <person name="Vesth T.C."/>
            <person name="Frisvad J.C."/>
            <person name="Nybo J.L."/>
            <person name="Theobald S."/>
            <person name="Kuo A."/>
            <person name="Bowyer P."/>
            <person name="Matsuda Y."/>
            <person name="Mondo S."/>
            <person name="Lyhne E.K."/>
            <person name="Kogle M.E."/>
            <person name="Clum A."/>
            <person name="Lipzen A."/>
            <person name="Salamov A."/>
            <person name="Ngan C.Y."/>
            <person name="Daum C."/>
            <person name="Chiniquy J."/>
            <person name="Barry K."/>
            <person name="LaButti K."/>
            <person name="Simmons B.A."/>
            <person name="Magnuson J.K."/>
            <person name="Mortensen U.H."/>
            <person name="Larsen T.O."/>
            <person name="Grigoriev I.V."/>
            <person name="Baker S.E."/>
            <person name="Andersen M.R."/>
            <person name="Nordberg H.P."/>
            <person name="Cantor M.N."/>
            <person name="Hua S.X."/>
        </authorList>
    </citation>
    <scope>NUCLEOTIDE SEQUENCE [LARGE SCALE GENOMIC DNA]</scope>
    <source>
        <strain evidence="4 5">CBS 102.13</strain>
    </source>
</reference>